<gene>
    <name evidence="1" type="ORF">QTP81_07970</name>
</gene>
<reference evidence="1 2" key="1">
    <citation type="submission" date="2023-06" db="EMBL/GenBank/DDBJ databases">
        <title>Alteromonas sp. ASW11-36 isolated from intertidal sand.</title>
        <authorList>
            <person name="Li Y."/>
        </authorList>
    </citation>
    <scope>NUCLEOTIDE SEQUENCE [LARGE SCALE GENOMIC DNA]</scope>
    <source>
        <strain evidence="1 2">ASW11-36</strain>
    </source>
</reference>
<dbReference type="RefSeq" id="WP_289364825.1">
    <property type="nucleotide sequence ID" value="NZ_JAUCBP010000007.1"/>
</dbReference>
<organism evidence="1 2">
    <name type="scientific">Alteromonas arenosi</name>
    <dbReference type="NCBI Taxonomy" id="3055817"/>
    <lineage>
        <taxon>Bacteria</taxon>
        <taxon>Pseudomonadati</taxon>
        <taxon>Pseudomonadota</taxon>
        <taxon>Gammaproteobacteria</taxon>
        <taxon>Alteromonadales</taxon>
        <taxon>Alteromonadaceae</taxon>
        <taxon>Alteromonas/Salinimonas group</taxon>
        <taxon>Alteromonas</taxon>
    </lineage>
</organism>
<dbReference type="Pfam" id="PF14284">
    <property type="entry name" value="PcfJ"/>
    <property type="match status" value="1"/>
</dbReference>
<proteinExistence type="predicted"/>
<evidence type="ECO:0000313" key="1">
    <source>
        <dbReference type="EMBL" id="MDM7860529.1"/>
    </source>
</evidence>
<protein>
    <submittedName>
        <fullName evidence="1">PcfJ domain-containing protein</fullName>
    </submittedName>
</protein>
<evidence type="ECO:0000313" key="2">
    <source>
        <dbReference type="Proteomes" id="UP001234343"/>
    </source>
</evidence>
<dbReference type="Proteomes" id="UP001234343">
    <property type="component" value="Unassembled WGS sequence"/>
</dbReference>
<keyword evidence="2" id="KW-1185">Reference proteome</keyword>
<comment type="caution">
    <text evidence="1">The sequence shown here is derived from an EMBL/GenBank/DDBJ whole genome shotgun (WGS) entry which is preliminary data.</text>
</comment>
<dbReference type="EMBL" id="JAUCBP010000007">
    <property type="protein sequence ID" value="MDM7860529.1"/>
    <property type="molecule type" value="Genomic_DNA"/>
</dbReference>
<name>A0ABT7SWH4_9ALTE</name>
<sequence length="396" mass="46125">MKHSERVRLREQAERLDFERKTLRISSRVVRQCQEDVIAQNLARKPKVFRHSNTLVCKVADKAPKLVKDQHSLNAVEHMARIATYRDVDSWQPQGKGYRTLLVSLAEHLFAAYPMPEFIWSVFWATADRQMMKQVARIAYGTSVFALCESGSLPVPLTRRQCHALMQLPASLNFIEAIRYVQVMSCGGSYALFQAWSKLRPIMVIQEPAMEQFWQQVLLWCCKQTELSVQVLPQLVEYLRVRKGADRQFVLHKQSYKNVLYAMYEWQRHEAMRKKASGQNLPESGWLPLDWKESMSTKRGRIVTQQWQVDEILSIERLLAEGIAMNHCVYGYRNAIKRGNCSIWSLRHNQQRVITIEVNNASRRVVQVKGKYNREPSNAERQAVVHWAVSNNLRLN</sequence>
<dbReference type="InterPro" id="IPR025586">
    <property type="entry name" value="PcfJ"/>
</dbReference>
<accession>A0ABT7SWH4</accession>